<dbReference type="Gene3D" id="3.40.30.10">
    <property type="entry name" value="Glutaredoxin"/>
    <property type="match status" value="1"/>
</dbReference>
<protein>
    <recommendedName>
        <fullName evidence="1">Thioredoxin domain-containing protein</fullName>
    </recommendedName>
</protein>
<dbReference type="EMBL" id="BPVZ01000029">
    <property type="protein sequence ID" value="GKV08656.1"/>
    <property type="molecule type" value="Genomic_DNA"/>
</dbReference>
<evidence type="ECO:0000313" key="2">
    <source>
        <dbReference type="EMBL" id="GKV08656.1"/>
    </source>
</evidence>
<feature type="domain" description="Thioredoxin" evidence="1">
    <location>
        <begin position="17"/>
        <end position="131"/>
    </location>
</feature>
<name>A0AAV5J849_9ROSI</name>
<dbReference type="InterPro" id="IPR050620">
    <property type="entry name" value="Thioredoxin_H-type-like"/>
</dbReference>
<dbReference type="InterPro" id="IPR036249">
    <property type="entry name" value="Thioredoxin-like_sf"/>
</dbReference>
<dbReference type="PROSITE" id="PS51352">
    <property type="entry name" value="THIOREDOXIN_2"/>
    <property type="match status" value="1"/>
</dbReference>
<comment type="caution">
    <text evidence="2">The sequence shown here is derived from an EMBL/GenBank/DDBJ whole genome shotgun (WGS) entry which is preliminary data.</text>
</comment>
<dbReference type="PANTHER" id="PTHR10438">
    <property type="entry name" value="THIOREDOXIN"/>
    <property type="match status" value="1"/>
</dbReference>
<dbReference type="AlphaFoldDB" id="A0AAV5J849"/>
<keyword evidence="3" id="KW-1185">Reference proteome</keyword>
<dbReference type="PANTHER" id="PTHR10438:SF413">
    <property type="entry name" value="THIOREDOXIN H2"/>
    <property type="match status" value="1"/>
</dbReference>
<dbReference type="SUPFAM" id="SSF52833">
    <property type="entry name" value="Thioredoxin-like"/>
    <property type="match status" value="1"/>
</dbReference>
<dbReference type="PRINTS" id="PR00421">
    <property type="entry name" value="THIOREDOXIN"/>
</dbReference>
<evidence type="ECO:0000313" key="3">
    <source>
        <dbReference type="Proteomes" id="UP001054252"/>
    </source>
</evidence>
<dbReference type="CDD" id="cd02947">
    <property type="entry name" value="TRX_family"/>
    <property type="match status" value="1"/>
</dbReference>
<accession>A0AAV5J849</accession>
<evidence type="ECO:0000259" key="1">
    <source>
        <dbReference type="PROSITE" id="PS51352"/>
    </source>
</evidence>
<reference evidence="2 3" key="1">
    <citation type="journal article" date="2021" name="Commun. Biol.">
        <title>The genome of Shorea leprosula (Dipterocarpaceae) highlights the ecological relevance of drought in aseasonal tropical rainforests.</title>
        <authorList>
            <person name="Ng K.K.S."/>
            <person name="Kobayashi M.J."/>
            <person name="Fawcett J.A."/>
            <person name="Hatakeyama M."/>
            <person name="Paape T."/>
            <person name="Ng C.H."/>
            <person name="Ang C.C."/>
            <person name="Tnah L.H."/>
            <person name="Lee C.T."/>
            <person name="Nishiyama T."/>
            <person name="Sese J."/>
            <person name="O'Brien M.J."/>
            <person name="Copetti D."/>
            <person name="Mohd Noor M.I."/>
            <person name="Ong R.C."/>
            <person name="Putra M."/>
            <person name="Sireger I.Z."/>
            <person name="Indrioko S."/>
            <person name="Kosugi Y."/>
            <person name="Izuno A."/>
            <person name="Isagi Y."/>
            <person name="Lee S.L."/>
            <person name="Shimizu K.K."/>
        </authorList>
    </citation>
    <scope>NUCLEOTIDE SEQUENCE [LARGE SCALE GENOMIC DNA]</scope>
    <source>
        <strain evidence="2">214</strain>
    </source>
</reference>
<gene>
    <name evidence="2" type="ORF">SLEP1_g20260</name>
</gene>
<sequence>MGSFLSRLFGWGGAAPASSSESARILTFPSSAKWQLHFNSAKENPKLMVIDFAASWCGPCKFMEPAVHAMANKFTEVEFVKIDVDDLPDVSQQFKVEAMPTFVLVKKGEEVDRLVGANKDELERKIEKHRALLPEK</sequence>
<dbReference type="Pfam" id="PF00085">
    <property type="entry name" value="Thioredoxin"/>
    <property type="match status" value="1"/>
</dbReference>
<organism evidence="2 3">
    <name type="scientific">Rubroshorea leprosula</name>
    <dbReference type="NCBI Taxonomy" id="152421"/>
    <lineage>
        <taxon>Eukaryota</taxon>
        <taxon>Viridiplantae</taxon>
        <taxon>Streptophyta</taxon>
        <taxon>Embryophyta</taxon>
        <taxon>Tracheophyta</taxon>
        <taxon>Spermatophyta</taxon>
        <taxon>Magnoliopsida</taxon>
        <taxon>eudicotyledons</taxon>
        <taxon>Gunneridae</taxon>
        <taxon>Pentapetalae</taxon>
        <taxon>rosids</taxon>
        <taxon>malvids</taxon>
        <taxon>Malvales</taxon>
        <taxon>Dipterocarpaceae</taxon>
        <taxon>Rubroshorea</taxon>
    </lineage>
</organism>
<proteinExistence type="predicted"/>
<dbReference type="InterPro" id="IPR013766">
    <property type="entry name" value="Thioredoxin_domain"/>
</dbReference>
<dbReference type="Proteomes" id="UP001054252">
    <property type="component" value="Unassembled WGS sequence"/>
</dbReference>